<evidence type="ECO:0000313" key="1">
    <source>
        <dbReference type="EMBL" id="DAE28612.1"/>
    </source>
</evidence>
<dbReference type="PANTHER" id="PTHR12435">
    <property type="match status" value="1"/>
</dbReference>
<dbReference type="SUPFAM" id="SSF109604">
    <property type="entry name" value="HD-domain/PDEase-like"/>
    <property type="match status" value="1"/>
</dbReference>
<protein>
    <submittedName>
        <fullName evidence="1">AAA domain protein</fullName>
    </submittedName>
</protein>
<dbReference type="EMBL" id="BK059091">
    <property type="protein sequence ID" value="DAE28612.1"/>
    <property type="molecule type" value="Genomic_DNA"/>
</dbReference>
<name>A0A8S5RCA9_9VIRU</name>
<sequence length="296" mass="34751">MSKPILWVMVGLSGSGKSTIAKKIAADNPNTLIISSDNIREEITGDYEDQEHNAEVFNIFHDRILKNLENKQNVVADATNLTIKSRRSILNKVNGLDIEKICVIIPKPFEKCKEDNLHREHPVPEDVLNKQLRRFQVPFKEEGWNEIKIHYLQKDGYEPNEIRFLDMESFDQKNPHHTMDLLEHCTHATDMFIEKHKYSPEFIIGALYHDIGKLYTQTFDENGIAHYYQHHAVGSYLYFTSMYPIGNPVLDTCFLINYHMMPFSWESDKSKKKWKKIFGNYKYQMLLDFNECDKAR</sequence>
<dbReference type="Gene3D" id="3.40.50.300">
    <property type="entry name" value="P-loop containing nucleotide triphosphate hydrolases"/>
    <property type="match status" value="1"/>
</dbReference>
<proteinExistence type="predicted"/>
<dbReference type="SUPFAM" id="SSF52540">
    <property type="entry name" value="P-loop containing nucleoside triphosphate hydrolases"/>
    <property type="match status" value="1"/>
</dbReference>
<dbReference type="Gene3D" id="1.10.3090.10">
    <property type="entry name" value="cca-adding enzyme, domain 2"/>
    <property type="match status" value="1"/>
</dbReference>
<organism evidence="1">
    <name type="scientific">virus sp. ctmTa7</name>
    <dbReference type="NCBI Taxonomy" id="2828255"/>
    <lineage>
        <taxon>Viruses</taxon>
    </lineage>
</organism>
<dbReference type="Pfam" id="PF13671">
    <property type="entry name" value="AAA_33"/>
    <property type="match status" value="1"/>
</dbReference>
<dbReference type="InterPro" id="IPR027417">
    <property type="entry name" value="P-loop_NTPase"/>
</dbReference>
<accession>A0A8S5RCA9</accession>
<reference evidence="1" key="1">
    <citation type="journal article" date="2021" name="Proc. Natl. Acad. Sci. U.S.A.">
        <title>A Catalog of Tens of Thousands of Viruses from Human Metagenomes Reveals Hidden Associations with Chronic Diseases.</title>
        <authorList>
            <person name="Tisza M.J."/>
            <person name="Buck C.B."/>
        </authorList>
    </citation>
    <scope>NUCLEOTIDE SEQUENCE</scope>
    <source>
        <strain evidence="1">CtmTa7</strain>
    </source>
</reference>